<dbReference type="OrthoDB" id="7580067at2"/>
<accession>A0A2K2G2U0</accession>
<feature type="transmembrane region" description="Helical" evidence="1">
    <location>
        <begin position="48"/>
        <end position="68"/>
    </location>
</feature>
<protein>
    <submittedName>
        <fullName evidence="2">Uncharacterized protein</fullName>
    </submittedName>
</protein>
<keyword evidence="1" id="KW-0472">Membrane</keyword>
<keyword evidence="1" id="KW-1133">Transmembrane helix</keyword>
<keyword evidence="3" id="KW-1185">Reference proteome</keyword>
<proteinExistence type="predicted"/>
<keyword evidence="1" id="KW-0812">Transmembrane</keyword>
<sequence>MSQIDWNIYNATSDLKGGPLIVQDTSGPDCNIEPYTDENGNETLGGQIGYVLGYVLMLAFFLVGYFVISSN</sequence>
<dbReference type="AlphaFoldDB" id="A0A2K2G2U0"/>
<gene>
    <name evidence="2" type="ORF">A8V01_16400</name>
</gene>
<reference evidence="2 3" key="1">
    <citation type="submission" date="2016-05" db="EMBL/GenBank/DDBJ databases">
        <title>Complete genome sequence of Novosphingobium guangzhouense SA925(T).</title>
        <authorList>
            <person name="Sha S."/>
        </authorList>
    </citation>
    <scope>NUCLEOTIDE SEQUENCE [LARGE SCALE GENOMIC DNA]</scope>
    <source>
        <strain evidence="2 3">SA925</strain>
    </source>
</reference>
<comment type="caution">
    <text evidence="2">The sequence shown here is derived from an EMBL/GenBank/DDBJ whole genome shotgun (WGS) entry which is preliminary data.</text>
</comment>
<name>A0A2K2G2U0_9SPHN</name>
<evidence type="ECO:0000256" key="1">
    <source>
        <dbReference type="SAM" id="Phobius"/>
    </source>
</evidence>
<dbReference type="Proteomes" id="UP000236327">
    <property type="component" value="Unassembled WGS sequence"/>
</dbReference>
<organism evidence="2 3">
    <name type="scientific">Novosphingobium guangzhouense</name>
    <dbReference type="NCBI Taxonomy" id="1850347"/>
    <lineage>
        <taxon>Bacteria</taxon>
        <taxon>Pseudomonadati</taxon>
        <taxon>Pseudomonadota</taxon>
        <taxon>Alphaproteobacteria</taxon>
        <taxon>Sphingomonadales</taxon>
        <taxon>Sphingomonadaceae</taxon>
        <taxon>Novosphingobium</taxon>
    </lineage>
</organism>
<evidence type="ECO:0000313" key="3">
    <source>
        <dbReference type="Proteomes" id="UP000236327"/>
    </source>
</evidence>
<evidence type="ECO:0000313" key="2">
    <source>
        <dbReference type="EMBL" id="PNU05365.1"/>
    </source>
</evidence>
<dbReference type="RefSeq" id="WP_103095347.1">
    <property type="nucleotide sequence ID" value="NZ_LYMM01000026.1"/>
</dbReference>
<dbReference type="EMBL" id="LYMM01000026">
    <property type="protein sequence ID" value="PNU05365.1"/>
    <property type="molecule type" value="Genomic_DNA"/>
</dbReference>